<protein>
    <submittedName>
        <fullName evidence="2">Uncharacterized protein</fullName>
    </submittedName>
</protein>
<dbReference type="RefSeq" id="WP_006975986.1">
    <property type="nucleotide sequence ID" value="NZ_ABCS01000112.1"/>
</dbReference>
<feature type="chain" id="PRO_5002694013" evidence="1">
    <location>
        <begin position="23"/>
        <end position="94"/>
    </location>
</feature>
<feature type="non-terminal residue" evidence="2">
    <location>
        <position position="94"/>
    </location>
</feature>
<keyword evidence="1" id="KW-0732">Signal</keyword>
<name>A6GGZ8_9BACT</name>
<gene>
    <name evidence="2" type="ORF">PPSIR1_20164</name>
</gene>
<reference evidence="2 3" key="1">
    <citation type="submission" date="2007-06" db="EMBL/GenBank/DDBJ databases">
        <authorList>
            <person name="Shimkets L."/>
            <person name="Ferriera S."/>
            <person name="Johnson J."/>
            <person name="Kravitz S."/>
            <person name="Beeson K."/>
            <person name="Sutton G."/>
            <person name="Rogers Y.-H."/>
            <person name="Friedman R."/>
            <person name="Frazier M."/>
            <person name="Venter J.C."/>
        </authorList>
    </citation>
    <scope>NUCLEOTIDE SEQUENCE [LARGE SCALE GENOMIC DNA]</scope>
    <source>
        <strain evidence="2 3">SIR-1</strain>
    </source>
</reference>
<sequence>MTTTRTHLTALCLFVLGLAPLAAGCDDDSITDADFRGCSRPQRPLVEDDVDVDEDADAQADNFDLFNSRAPQLTHWCSRETAFAIISGAKLLLN</sequence>
<comment type="caution">
    <text evidence="2">The sequence shown here is derived from an EMBL/GenBank/DDBJ whole genome shotgun (WGS) entry which is preliminary data.</text>
</comment>
<accession>A6GGZ8</accession>
<dbReference type="EMBL" id="ABCS01000112">
    <property type="protein sequence ID" value="EDM74883.1"/>
    <property type="molecule type" value="Genomic_DNA"/>
</dbReference>
<dbReference type="PROSITE" id="PS51257">
    <property type="entry name" value="PROKAR_LIPOPROTEIN"/>
    <property type="match status" value="1"/>
</dbReference>
<keyword evidence="3" id="KW-1185">Reference proteome</keyword>
<evidence type="ECO:0000313" key="2">
    <source>
        <dbReference type="EMBL" id="EDM74883.1"/>
    </source>
</evidence>
<dbReference type="AlphaFoldDB" id="A6GGZ8"/>
<evidence type="ECO:0000256" key="1">
    <source>
        <dbReference type="SAM" id="SignalP"/>
    </source>
</evidence>
<dbReference type="Proteomes" id="UP000005801">
    <property type="component" value="Unassembled WGS sequence"/>
</dbReference>
<proteinExistence type="predicted"/>
<evidence type="ECO:0000313" key="3">
    <source>
        <dbReference type="Proteomes" id="UP000005801"/>
    </source>
</evidence>
<organism evidence="2 3">
    <name type="scientific">Plesiocystis pacifica SIR-1</name>
    <dbReference type="NCBI Taxonomy" id="391625"/>
    <lineage>
        <taxon>Bacteria</taxon>
        <taxon>Pseudomonadati</taxon>
        <taxon>Myxococcota</taxon>
        <taxon>Polyangia</taxon>
        <taxon>Nannocystales</taxon>
        <taxon>Nannocystaceae</taxon>
        <taxon>Plesiocystis</taxon>
    </lineage>
</organism>
<feature type="signal peptide" evidence="1">
    <location>
        <begin position="1"/>
        <end position="22"/>
    </location>
</feature>